<keyword evidence="3" id="KW-1185">Reference proteome</keyword>
<sequence length="57" mass="6251">MLLFVVSGIAAVSQTALLIQGEGGFNSVILLIAFILIALACFWPLWKHLRHQTDGRT</sequence>
<reference evidence="2" key="1">
    <citation type="submission" date="2011-09" db="EMBL/GenBank/DDBJ databases">
        <title>Complete sequence of Halovivax ruber XH-70.</title>
        <authorList>
            <consortium name="US DOE Joint Genome Institute"/>
            <person name="Lucas S."/>
            <person name="Han J."/>
            <person name="Lapidus A."/>
            <person name="Cheng J.-F."/>
            <person name="Goodwin L."/>
            <person name="Pitluck S."/>
            <person name="Peters L."/>
            <person name="Mikhailova N."/>
            <person name="Davenport K."/>
            <person name="Detter J.C."/>
            <person name="Han C."/>
            <person name="Tapia R."/>
            <person name="Land M."/>
            <person name="Hauser L."/>
            <person name="Kyrpides N."/>
            <person name="Ivanova N."/>
            <person name="Pagani I."/>
            <person name="Sproer C."/>
            <person name="Anderson I."/>
            <person name="Woyke T."/>
        </authorList>
    </citation>
    <scope>NUCLEOTIDE SEQUENCE</scope>
    <source>
        <strain evidence="2">XH-70</strain>
    </source>
</reference>
<gene>
    <name evidence="2" type="ordered locus">Halru_0108</name>
</gene>
<dbReference type="HOGENOM" id="CLU_2985598_0_0_2"/>
<dbReference type="AlphaFoldDB" id="L0I5G1"/>
<dbReference type="EMBL" id="CP003050">
    <property type="protein sequence ID" value="AGB14760.1"/>
    <property type="molecule type" value="Genomic_DNA"/>
</dbReference>
<keyword evidence="1" id="KW-0812">Transmembrane</keyword>
<organism evidence="2 3">
    <name type="scientific">Halovivax ruber (strain DSM 18193 / JCM 13892 / XH-70)</name>
    <dbReference type="NCBI Taxonomy" id="797302"/>
    <lineage>
        <taxon>Archaea</taxon>
        <taxon>Methanobacteriati</taxon>
        <taxon>Methanobacteriota</taxon>
        <taxon>Stenosarchaea group</taxon>
        <taxon>Halobacteria</taxon>
        <taxon>Halobacteriales</taxon>
        <taxon>Natrialbaceae</taxon>
        <taxon>Halovivax</taxon>
    </lineage>
</organism>
<feature type="transmembrane region" description="Helical" evidence="1">
    <location>
        <begin position="28"/>
        <end position="46"/>
    </location>
</feature>
<name>L0I5G1_HALRX</name>
<keyword evidence="1" id="KW-1133">Transmembrane helix</keyword>
<evidence type="ECO:0000313" key="3">
    <source>
        <dbReference type="Proteomes" id="UP000010846"/>
    </source>
</evidence>
<evidence type="ECO:0000256" key="1">
    <source>
        <dbReference type="SAM" id="Phobius"/>
    </source>
</evidence>
<keyword evidence="1" id="KW-0472">Membrane</keyword>
<protein>
    <submittedName>
        <fullName evidence="2">Uncharacterized protein</fullName>
    </submittedName>
</protein>
<proteinExistence type="predicted"/>
<dbReference type="KEGG" id="hru:Halru_0108"/>
<dbReference type="Proteomes" id="UP000010846">
    <property type="component" value="Chromosome"/>
</dbReference>
<accession>L0I5G1</accession>
<evidence type="ECO:0000313" key="2">
    <source>
        <dbReference type="EMBL" id="AGB14760.1"/>
    </source>
</evidence>